<evidence type="ECO:0000259" key="3">
    <source>
        <dbReference type="PROSITE" id="PS51000"/>
    </source>
</evidence>
<keyword evidence="2" id="KW-0804">Transcription</keyword>
<dbReference type="Pfam" id="PF25583">
    <property type="entry name" value="WCX"/>
    <property type="match status" value="1"/>
</dbReference>
<dbReference type="Pfam" id="PF08279">
    <property type="entry name" value="HTH_11"/>
    <property type="match status" value="1"/>
</dbReference>
<dbReference type="AlphaFoldDB" id="A0A1Q8CMB7"/>
<dbReference type="InterPro" id="IPR051534">
    <property type="entry name" value="CBASS_pafABC_assoc_protein"/>
</dbReference>
<dbReference type="PANTHER" id="PTHR34580">
    <property type="match status" value="1"/>
</dbReference>
<dbReference type="InterPro" id="IPR036390">
    <property type="entry name" value="WH_DNA-bd_sf"/>
</dbReference>
<dbReference type="SUPFAM" id="SSF46785">
    <property type="entry name" value="Winged helix' DNA-binding domain"/>
    <property type="match status" value="1"/>
</dbReference>
<dbReference type="PROSITE" id="PS51000">
    <property type="entry name" value="HTH_DEOR_2"/>
    <property type="match status" value="1"/>
</dbReference>
<evidence type="ECO:0000256" key="2">
    <source>
        <dbReference type="ARBA" id="ARBA00023163"/>
    </source>
</evidence>
<dbReference type="STRING" id="1912961.BU204_21440"/>
<dbReference type="PANTHER" id="PTHR34580:SF3">
    <property type="entry name" value="PROTEIN PAFB"/>
    <property type="match status" value="1"/>
</dbReference>
<comment type="caution">
    <text evidence="4">The sequence shown here is derived from an EMBL/GenBank/DDBJ whole genome shotgun (WGS) entry which is preliminary data.</text>
</comment>
<organism evidence="4 5">
    <name type="scientific">Actinophytocola xanthii</name>
    <dbReference type="NCBI Taxonomy" id="1912961"/>
    <lineage>
        <taxon>Bacteria</taxon>
        <taxon>Bacillati</taxon>
        <taxon>Actinomycetota</taxon>
        <taxon>Actinomycetes</taxon>
        <taxon>Pseudonocardiales</taxon>
        <taxon>Pseudonocardiaceae</taxon>
    </lineage>
</organism>
<dbReference type="PIRSF" id="PIRSF016838">
    <property type="entry name" value="PafC"/>
    <property type="match status" value="1"/>
</dbReference>
<dbReference type="Gene3D" id="1.10.10.10">
    <property type="entry name" value="Winged helix-like DNA-binding domain superfamily/Winged helix DNA-binding domain"/>
    <property type="match status" value="1"/>
</dbReference>
<dbReference type="InterPro" id="IPR057727">
    <property type="entry name" value="WCX_dom"/>
</dbReference>
<dbReference type="EMBL" id="MSIE01000040">
    <property type="protein sequence ID" value="OLF15492.1"/>
    <property type="molecule type" value="Genomic_DNA"/>
</dbReference>
<dbReference type="PROSITE" id="PS52050">
    <property type="entry name" value="WYL"/>
    <property type="match status" value="1"/>
</dbReference>
<dbReference type="OrthoDB" id="3616433at2"/>
<dbReference type="InterPro" id="IPR026881">
    <property type="entry name" value="WYL_dom"/>
</dbReference>
<dbReference type="InterPro" id="IPR001034">
    <property type="entry name" value="DeoR_HTH"/>
</dbReference>
<gene>
    <name evidence="4" type="ORF">BU204_21440</name>
</gene>
<dbReference type="Proteomes" id="UP000185596">
    <property type="component" value="Unassembled WGS sequence"/>
</dbReference>
<keyword evidence="5" id="KW-1185">Reference proteome</keyword>
<keyword evidence="1" id="KW-0805">Transcription regulation</keyword>
<dbReference type="InterPro" id="IPR028349">
    <property type="entry name" value="PafC-like"/>
</dbReference>
<evidence type="ECO:0000256" key="1">
    <source>
        <dbReference type="ARBA" id="ARBA00023015"/>
    </source>
</evidence>
<reference evidence="4 5" key="1">
    <citation type="submission" date="2016-12" db="EMBL/GenBank/DDBJ databases">
        <title>The draft genome sequence of Actinophytocola sp. 11-183.</title>
        <authorList>
            <person name="Wang W."/>
            <person name="Yuan L."/>
        </authorList>
    </citation>
    <scope>NUCLEOTIDE SEQUENCE [LARGE SCALE GENOMIC DNA]</scope>
    <source>
        <strain evidence="4 5">11-183</strain>
    </source>
</reference>
<protein>
    <submittedName>
        <fullName evidence="4">Transcriptional regulator</fullName>
    </submittedName>
</protein>
<evidence type="ECO:0000313" key="4">
    <source>
        <dbReference type="EMBL" id="OLF15492.1"/>
    </source>
</evidence>
<dbReference type="InterPro" id="IPR013196">
    <property type="entry name" value="HTH_11"/>
</dbReference>
<name>A0A1Q8CMB7_9PSEU</name>
<feature type="domain" description="HTH deoR-type" evidence="3">
    <location>
        <begin position="4"/>
        <end position="63"/>
    </location>
</feature>
<dbReference type="Pfam" id="PF13280">
    <property type="entry name" value="WYL"/>
    <property type="match status" value="1"/>
</dbReference>
<proteinExistence type="predicted"/>
<dbReference type="GO" id="GO:0003700">
    <property type="term" value="F:DNA-binding transcription factor activity"/>
    <property type="evidence" value="ECO:0007669"/>
    <property type="project" value="InterPro"/>
</dbReference>
<dbReference type="RefSeq" id="WP_075127505.1">
    <property type="nucleotide sequence ID" value="NZ_MSIE01000040.1"/>
</dbReference>
<dbReference type="InterPro" id="IPR036388">
    <property type="entry name" value="WH-like_DNA-bd_sf"/>
</dbReference>
<accession>A0A1Q8CMB7</accession>
<evidence type="ECO:0000313" key="5">
    <source>
        <dbReference type="Proteomes" id="UP000185596"/>
    </source>
</evidence>
<sequence length="318" mass="34318">MTRPTARVLALLEILQGGGLLSARELGERLGVDERTVRRYAEHLTDLGIPIEARRGRFGGYRLMPGFKLPPLMLTDEEAVAVVLGLAAGQRVGLVTEAPEATASASAKIRRVLPPALAERLEALLAAADLTGRAGAASPPGTAVLLALADAADRRQPVLVTYTAWRGASSRRRLEPYGLVFHFGRWYVIGSDSQSGEIRTFRLDRINAVEPIAGSFEVPADFDPTARVLSGLVDVPYPHEVSVLLHAPLDTVRERLPVSVATLREVGNGVRMVLRANQLAWVARVLAWLDCPFTIEYPDTLRDEVRALAERLGAGGGG</sequence>